<keyword evidence="1" id="KW-1133">Transmembrane helix</keyword>
<feature type="transmembrane region" description="Helical" evidence="1">
    <location>
        <begin position="38"/>
        <end position="59"/>
    </location>
</feature>
<keyword evidence="1" id="KW-0472">Membrane</keyword>
<dbReference type="EMBL" id="CP013278">
    <property type="protein sequence ID" value="AND28609.1"/>
    <property type="molecule type" value="Genomic_DNA"/>
</dbReference>
<feature type="transmembrane region" description="Helical" evidence="1">
    <location>
        <begin position="7"/>
        <end position="26"/>
    </location>
</feature>
<gene>
    <name evidence="2" type="ORF">ATN07_33415</name>
</gene>
<evidence type="ECO:0000313" key="2">
    <source>
        <dbReference type="EMBL" id="AND28609.1"/>
    </source>
</evidence>
<geneLocation type="plasmid" evidence="2">
    <name>pAM65-52-3-235K</name>
</geneLocation>
<proteinExistence type="predicted"/>
<keyword evidence="1" id="KW-0812">Transmembrane</keyword>
<reference evidence="2" key="1">
    <citation type="journal article" date="2017" name="Res. Microbiol.">
        <title>Comparative genomics of extrachromosomal elements in Bacillus thuringiensis subsp. israelensis.</title>
        <authorList>
            <person name="Bolotin A."/>
            <person name="Gillis A."/>
            <person name="Sanchis V."/>
            <person name="Nielsen-LeRoux C."/>
            <person name="Mahillon J."/>
            <person name="Lereclus D."/>
            <person name="Sorokin A."/>
        </authorList>
    </citation>
    <scope>NUCLEOTIDE SEQUENCE</scope>
    <source>
        <strain evidence="2">AM65-52</strain>
        <plasmid evidence="2">pAM65-52-3-235K</plasmid>
    </source>
</reference>
<name>A0A160LK55_BACTI</name>
<keyword evidence="2" id="KW-0614">Plasmid</keyword>
<dbReference type="PATRIC" id="fig|1430.6.peg.2021"/>
<accession>A0A160LK55</accession>
<evidence type="ECO:0000256" key="1">
    <source>
        <dbReference type="SAM" id="Phobius"/>
    </source>
</evidence>
<organism evidence="2">
    <name type="scientific">Bacillus thuringiensis subsp. israelensis</name>
    <dbReference type="NCBI Taxonomy" id="1430"/>
    <lineage>
        <taxon>Bacteria</taxon>
        <taxon>Bacillati</taxon>
        <taxon>Bacillota</taxon>
        <taxon>Bacilli</taxon>
        <taxon>Bacillales</taxon>
        <taxon>Bacillaceae</taxon>
        <taxon>Bacillus</taxon>
        <taxon>Bacillus cereus group</taxon>
    </lineage>
</organism>
<dbReference type="AlphaFoldDB" id="A0A160LK55"/>
<dbReference type="RefSeq" id="WP_001008937.1">
    <property type="nucleotide sequence ID" value="NZ_CP013278.1"/>
</dbReference>
<protein>
    <submittedName>
        <fullName evidence="2">Uncharacterized protein</fullName>
    </submittedName>
</protein>
<sequence length="69" mass="8369">MNFFKNITFVKVMNVFVIVGWLYIFFDSARRVIMGPHTNIWIDIVFMVMAIFIVPMFAIEYRNRFIKKK</sequence>